<evidence type="ECO:0000313" key="1">
    <source>
        <dbReference type="EMBL" id="KAJ9102152.1"/>
    </source>
</evidence>
<protein>
    <submittedName>
        <fullName evidence="1">Major facilitator super multidrug transporter nag3</fullName>
    </submittedName>
</protein>
<gene>
    <name evidence="1" type="primary">NAG3</name>
    <name evidence="1" type="ORF">QFC19_004888</name>
</gene>
<accession>A0ACC2VUP0</accession>
<sequence>MESDNHSISSGITNKASPVEKASESEEVLQYIATNEKVKRVVDDLLRDAGALGELEQPYDIKRYQSHPDPHTTYHEKDKWHYPIDQETGLRIVEFVEDDKQNPKNFGTGRKWMITVVLGIICFVVALGSAIVTGDLEGPAATFGVSEEVIILASVTMFVLGFGFGPCIFAPLSEEVGRKPIYSVTLFLGVIFIIPCGLAQNIATLLVCRLIDGLAFSAPMTLIGGSLADIWKDSERGKAMAIFSAAPFLGPVMGPIFGGLLGDFAPTWRWIYWCFLIVAAVFYVVLLILVPETHANTLLKRRAKKLRKQTGDEKYRAICELKIRTLQQVAKDSLLRPFVLLSELIVFLITLYMSVIYGLLYMFFFAYPIVYMEGKGWSASKTGIMFIPIGVGVLAATAVAPLVNKDYNKRAQKYRDRGEIPPAELRLIPMMIACWFIPASLFSFAWSSYPLVSWAGPCFSGFGAGIGFCTLYNPANNYIVDSYQHYAASALAAKTFVRSIWGACVPLFTIQMYHRLGYEWATSLMAFISLACCLIPYLFFYYGARIRKFSRYAYSPDPKDS</sequence>
<reference evidence="1" key="1">
    <citation type="submission" date="2023-04" db="EMBL/GenBank/DDBJ databases">
        <title>Draft Genome sequencing of Naganishia species isolated from polar environments using Oxford Nanopore Technology.</title>
        <authorList>
            <person name="Leo P."/>
            <person name="Venkateswaran K."/>
        </authorList>
    </citation>
    <scope>NUCLEOTIDE SEQUENCE</scope>
    <source>
        <strain evidence="1">MNA-CCFEE 5261</strain>
    </source>
</reference>
<dbReference type="EMBL" id="JASBWR010000053">
    <property type="protein sequence ID" value="KAJ9102152.1"/>
    <property type="molecule type" value="Genomic_DNA"/>
</dbReference>
<comment type="caution">
    <text evidence="1">The sequence shown here is derived from an EMBL/GenBank/DDBJ whole genome shotgun (WGS) entry which is preliminary data.</text>
</comment>
<organism evidence="1 2">
    <name type="scientific">Naganishia cerealis</name>
    <dbReference type="NCBI Taxonomy" id="610337"/>
    <lineage>
        <taxon>Eukaryota</taxon>
        <taxon>Fungi</taxon>
        <taxon>Dikarya</taxon>
        <taxon>Basidiomycota</taxon>
        <taxon>Agaricomycotina</taxon>
        <taxon>Tremellomycetes</taxon>
        <taxon>Filobasidiales</taxon>
        <taxon>Filobasidiaceae</taxon>
        <taxon>Naganishia</taxon>
    </lineage>
</organism>
<name>A0ACC2VUP0_9TREE</name>
<evidence type="ECO:0000313" key="2">
    <source>
        <dbReference type="Proteomes" id="UP001241377"/>
    </source>
</evidence>
<keyword evidence="2" id="KW-1185">Reference proteome</keyword>
<proteinExistence type="predicted"/>
<dbReference type="Proteomes" id="UP001241377">
    <property type="component" value="Unassembled WGS sequence"/>
</dbReference>